<protein>
    <submittedName>
        <fullName evidence="1">Putative peroxidase-related enzyme</fullName>
    </submittedName>
</protein>
<sequence length="194" mass="21397">MSAWIRMIADEDADDTLQEVLNLARTPHGTVDNVMRVHSLRPSTMKGHVILYRAALHDDANTIPMWLQETISAYVSILNDCDYSLANHWKNAAHLIGDEDRAARIGRALHDRDPAAVFEGAELALMRYAEKLTVNPGQMEESDVTALREAGLDDGQILEANQIVGYFNYVNRLLNGLGVSTAGDVVGYYAKAEG</sequence>
<keyword evidence="2" id="KW-1185">Reference proteome</keyword>
<organism evidence="1 2">
    <name type="scientific">Actibacterium naphthalenivorans</name>
    <dbReference type="NCBI Taxonomy" id="1614693"/>
    <lineage>
        <taxon>Bacteria</taxon>
        <taxon>Pseudomonadati</taxon>
        <taxon>Pseudomonadota</taxon>
        <taxon>Alphaproteobacteria</taxon>
        <taxon>Rhodobacterales</taxon>
        <taxon>Roseobacteraceae</taxon>
        <taxon>Actibacterium</taxon>
    </lineage>
</organism>
<keyword evidence="1" id="KW-0560">Oxidoreductase</keyword>
<dbReference type="GO" id="GO:0004601">
    <property type="term" value="F:peroxidase activity"/>
    <property type="evidence" value="ECO:0007669"/>
    <property type="project" value="UniProtKB-KW"/>
</dbReference>
<reference evidence="1 2" key="1">
    <citation type="submission" date="2020-08" db="EMBL/GenBank/DDBJ databases">
        <title>Genomic Encyclopedia of Type Strains, Phase IV (KMG-IV): sequencing the most valuable type-strain genomes for metagenomic binning, comparative biology and taxonomic classification.</title>
        <authorList>
            <person name="Goeker M."/>
        </authorList>
    </citation>
    <scope>NUCLEOTIDE SEQUENCE [LARGE SCALE GENOMIC DNA]</scope>
    <source>
        <strain evidence="1 2">DSM 105040</strain>
    </source>
</reference>
<dbReference type="Gene3D" id="1.20.1290.10">
    <property type="entry name" value="AhpD-like"/>
    <property type="match status" value="1"/>
</dbReference>
<dbReference type="InterPro" id="IPR029032">
    <property type="entry name" value="AhpD-like"/>
</dbReference>
<dbReference type="Proteomes" id="UP000585681">
    <property type="component" value="Unassembled WGS sequence"/>
</dbReference>
<dbReference type="EMBL" id="JACIEQ010000001">
    <property type="protein sequence ID" value="MBB4020290.1"/>
    <property type="molecule type" value="Genomic_DNA"/>
</dbReference>
<name>A0A840C5E0_9RHOB</name>
<dbReference type="PANTHER" id="PTHR35446">
    <property type="entry name" value="SI:CH211-175M2.5"/>
    <property type="match status" value="1"/>
</dbReference>
<comment type="caution">
    <text evidence="1">The sequence shown here is derived from an EMBL/GenBank/DDBJ whole genome shotgun (WGS) entry which is preliminary data.</text>
</comment>
<dbReference type="RefSeq" id="WP_054538546.1">
    <property type="nucleotide sequence ID" value="NZ_JACIEQ010000001.1"/>
</dbReference>
<dbReference type="PANTHER" id="PTHR35446:SF2">
    <property type="entry name" value="CARBOXYMUCONOLACTONE DECARBOXYLASE-LIKE DOMAIN-CONTAINING PROTEIN"/>
    <property type="match status" value="1"/>
</dbReference>
<keyword evidence="1" id="KW-0575">Peroxidase</keyword>
<dbReference type="NCBIfam" id="TIGR01926">
    <property type="entry name" value="peroxid_rel"/>
    <property type="match status" value="1"/>
</dbReference>
<gene>
    <name evidence="1" type="ORF">GGR17_000081</name>
</gene>
<dbReference type="AlphaFoldDB" id="A0A840C5E0"/>
<proteinExistence type="predicted"/>
<dbReference type="InterPro" id="IPR010195">
    <property type="entry name" value="Uncharacterised_peroxidase-rel"/>
</dbReference>
<evidence type="ECO:0000313" key="1">
    <source>
        <dbReference type="EMBL" id="MBB4020290.1"/>
    </source>
</evidence>
<evidence type="ECO:0000313" key="2">
    <source>
        <dbReference type="Proteomes" id="UP000585681"/>
    </source>
</evidence>
<dbReference type="SUPFAM" id="SSF69118">
    <property type="entry name" value="AhpD-like"/>
    <property type="match status" value="1"/>
</dbReference>
<accession>A0A840C5E0</accession>